<dbReference type="PANTHER" id="PTHR10695">
    <property type="entry name" value="DEPHOSPHO-COA KINASE-RELATED"/>
    <property type="match status" value="1"/>
</dbReference>
<keyword evidence="8" id="KW-1185">Reference proteome</keyword>
<gene>
    <name evidence="5 7" type="primary">coaE</name>
    <name evidence="7" type="ORF">N8A98_09490</name>
</gene>
<dbReference type="PANTHER" id="PTHR10695:SF46">
    <property type="entry name" value="BIFUNCTIONAL COENZYME A SYNTHASE-RELATED"/>
    <property type="match status" value="1"/>
</dbReference>
<keyword evidence="5" id="KW-0963">Cytoplasm</keyword>
<dbReference type="GO" id="GO:0004140">
    <property type="term" value="F:dephospho-CoA kinase activity"/>
    <property type="evidence" value="ECO:0007669"/>
    <property type="project" value="UniProtKB-EC"/>
</dbReference>
<comment type="similarity">
    <text evidence="1 5">Belongs to the CoaE family.</text>
</comment>
<dbReference type="EC" id="2.7.1.24" evidence="5 6"/>
<comment type="function">
    <text evidence="5">Catalyzes the phosphorylation of the 3'-hydroxyl group of dephosphocoenzyme A to form coenzyme A.</text>
</comment>
<evidence type="ECO:0000313" key="7">
    <source>
        <dbReference type="EMBL" id="UXN71386.1"/>
    </source>
</evidence>
<keyword evidence="4 5" id="KW-0173">Coenzyme A biosynthesis</keyword>
<keyword evidence="2 5" id="KW-0547">Nucleotide-binding</keyword>
<protein>
    <recommendedName>
        <fullName evidence="5 6">Dephospho-CoA kinase</fullName>
        <ecNumber evidence="5 6">2.7.1.24</ecNumber>
    </recommendedName>
    <alternativeName>
        <fullName evidence="5">Dephosphocoenzyme A kinase</fullName>
    </alternativeName>
</protein>
<sequence length="198" mass="21215">MWRIGITGSIATGKSTVLKAFADLGVPVFSADTAVAELYEGEAVAAVEALFPGVTHDGRIDRALLSKKLGEDPAGFKRLEAVVHPLVRARIAQFLDTAETQGHALAVVEVPLLFESGHDYGFDAIAVTFVDEAIQRERALARSGMSVEKLNTILARQTPQAEKKRRATYLFDTGSSVAQTQKEVAALVAAIRAKGPEK</sequence>
<comment type="catalytic activity">
    <reaction evidence="5">
        <text>3'-dephospho-CoA + ATP = ADP + CoA + H(+)</text>
        <dbReference type="Rhea" id="RHEA:18245"/>
        <dbReference type="ChEBI" id="CHEBI:15378"/>
        <dbReference type="ChEBI" id="CHEBI:30616"/>
        <dbReference type="ChEBI" id="CHEBI:57287"/>
        <dbReference type="ChEBI" id="CHEBI:57328"/>
        <dbReference type="ChEBI" id="CHEBI:456216"/>
        <dbReference type="EC" id="2.7.1.24"/>
    </reaction>
</comment>
<evidence type="ECO:0000313" key="8">
    <source>
        <dbReference type="Proteomes" id="UP001061862"/>
    </source>
</evidence>
<dbReference type="Pfam" id="PF01121">
    <property type="entry name" value="CoaE"/>
    <property type="match status" value="1"/>
</dbReference>
<dbReference type="SUPFAM" id="SSF52540">
    <property type="entry name" value="P-loop containing nucleoside triphosphate hydrolases"/>
    <property type="match status" value="1"/>
</dbReference>
<dbReference type="CDD" id="cd02022">
    <property type="entry name" value="DPCK"/>
    <property type="match status" value="1"/>
</dbReference>
<dbReference type="InterPro" id="IPR001977">
    <property type="entry name" value="Depp_CoAkinase"/>
</dbReference>
<evidence type="ECO:0000256" key="5">
    <source>
        <dbReference type="HAMAP-Rule" id="MF_00376"/>
    </source>
</evidence>
<proteinExistence type="inferred from homology"/>
<comment type="pathway">
    <text evidence="5">Cofactor biosynthesis; coenzyme A biosynthesis; CoA from (R)-pantothenate: step 5/5.</text>
</comment>
<dbReference type="PROSITE" id="PS51219">
    <property type="entry name" value="DPCK"/>
    <property type="match status" value="1"/>
</dbReference>
<evidence type="ECO:0000256" key="3">
    <source>
        <dbReference type="ARBA" id="ARBA00022840"/>
    </source>
</evidence>
<dbReference type="InterPro" id="IPR027417">
    <property type="entry name" value="P-loop_NTPase"/>
</dbReference>
<evidence type="ECO:0000256" key="6">
    <source>
        <dbReference type="NCBIfam" id="TIGR00152"/>
    </source>
</evidence>
<dbReference type="NCBIfam" id="TIGR00152">
    <property type="entry name" value="dephospho-CoA kinase"/>
    <property type="match status" value="1"/>
</dbReference>
<keyword evidence="3 5" id="KW-0067">ATP-binding</keyword>
<name>A0ABY6CGM0_9HYPH</name>
<dbReference type="Gene3D" id="3.40.50.300">
    <property type="entry name" value="P-loop containing nucleotide triphosphate hydrolases"/>
    <property type="match status" value="1"/>
</dbReference>
<keyword evidence="5 7" id="KW-0418">Kinase</keyword>
<reference evidence="7 8" key="1">
    <citation type="submission" date="2022-09" db="EMBL/GenBank/DDBJ databases">
        <title>Interaction between co-microsymbionts with complementary sets of symbiotic genes in legume-rhizobium systems.</title>
        <authorList>
            <person name="Safronova V."/>
            <person name="Sazanova A."/>
            <person name="Afonin A."/>
            <person name="Chirak E."/>
        </authorList>
    </citation>
    <scope>NUCLEOTIDE SEQUENCE [LARGE SCALE GENOMIC DNA]</scope>
    <source>
        <strain evidence="7 8">A18/4-1</strain>
    </source>
</reference>
<dbReference type="HAMAP" id="MF_00376">
    <property type="entry name" value="Dephospho_CoA_kinase"/>
    <property type="match status" value="1"/>
</dbReference>
<organism evidence="7 8">
    <name type="scientific">Devosia neptuniae</name>
    <dbReference type="NCBI Taxonomy" id="191302"/>
    <lineage>
        <taxon>Bacteria</taxon>
        <taxon>Pseudomonadati</taxon>
        <taxon>Pseudomonadota</taxon>
        <taxon>Alphaproteobacteria</taxon>
        <taxon>Hyphomicrobiales</taxon>
        <taxon>Devosiaceae</taxon>
        <taxon>Devosia</taxon>
    </lineage>
</organism>
<dbReference type="Proteomes" id="UP001061862">
    <property type="component" value="Chromosome"/>
</dbReference>
<dbReference type="RefSeq" id="WP_262170911.1">
    <property type="nucleotide sequence ID" value="NZ_CP104965.1"/>
</dbReference>
<accession>A0ABY6CGM0</accession>
<evidence type="ECO:0000256" key="2">
    <source>
        <dbReference type="ARBA" id="ARBA00022741"/>
    </source>
</evidence>
<comment type="subcellular location">
    <subcellularLocation>
        <location evidence="5">Cytoplasm</location>
    </subcellularLocation>
</comment>
<feature type="binding site" evidence="5">
    <location>
        <begin position="11"/>
        <end position="16"/>
    </location>
    <ligand>
        <name>ATP</name>
        <dbReference type="ChEBI" id="CHEBI:30616"/>
    </ligand>
</feature>
<dbReference type="EMBL" id="CP104965">
    <property type="protein sequence ID" value="UXN71386.1"/>
    <property type="molecule type" value="Genomic_DNA"/>
</dbReference>
<evidence type="ECO:0000256" key="4">
    <source>
        <dbReference type="ARBA" id="ARBA00022993"/>
    </source>
</evidence>
<keyword evidence="5 7" id="KW-0808">Transferase</keyword>
<evidence type="ECO:0000256" key="1">
    <source>
        <dbReference type="ARBA" id="ARBA00009018"/>
    </source>
</evidence>